<reference evidence="2" key="1">
    <citation type="journal article" date="2013" name="Science">
        <title>The Amborella genome and the evolution of flowering plants.</title>
        <authorList>
            <consortium name="Amborella Genome Project"/>
        </authorList>
    </citation>
    <scope>NUCLEOTIDE SEQUENCE [LARGE SCALE GENOMIC DNA]</scope>
</reference>
<dbReference type="Proteomes" id="UP000017836">
    <property type="component" value="Unassembled WGS sequence"/>
</dbReference>
<name>W1PQU2_AMBTC</name>
<sequence>MVFWWEQLFNFSAYGSLDVGCQVWSYVLLHIMLVALDKLPTLPAKDRTGCEDLSTLIPHTSGTVCSFCRRRIEQVVKTFRH</sequence>
<organism evidence="1 2">
    <name type="scientific">Amborella trichopoda</name>
    <dbReference type="NCBI Taxonomy" id="13333"/>
    <lineage>
        <taxon>Eukaryota</taxon>
        <taxon>Viridiplantae</taxon>
        <taxon>Streptophyta</taxon>
        <taxon>Embryophyta</taxon>
        <taxon>Tracheophyta</taxon>
        <taxon>Spermatophyta</taxon>
        <taxon>Magnoliopsida</taxon>
        <taxon>Amborellales</taxon>
        <taxon>Amborellaceae</taxon>
        <taxon>Amborella</taxon>
    </lineage>
</organism>
<dbReference type="Gramene" id="ERN12407">
    <property type="protein sequence ID" value="ERN12407"/>
    <property type="gene ID" value="AMTR_s00025p00127990"/>
</dbReference>
<dbReference type="HOGENOM" id="CLU_2577042_0_0_1"/>
<evidence type="ECO:0000313" key="2">
    <source>
        <dbReference type="Proteomes" id="UP000017836"/>
    </source>
</evidence>
<keyword evidence="2" id="KW-1185">Reference proteome</keyword>
<gene>
    <name evidence="1" type="ORF">AMTR_s00025p00127990</name>
</gene>
<evidence type="ECO:0000313" key="1">
    <source>
        <dbReference type="EMBL" id="ERN12407.1"/>
    </source>
</evidence>
<proteinExistence type="predicted"/>
<dbReference type="AlphaFoldDB" id="W1PQU2"/>
<dbReference type="EMBL" id="KI392614">
    <property type="protein sequence ID" value="ERN12407.1"/>
    <property type="molecule type" value="Genomic_DNA"/>
</dbReference>
<accession>W1PQU2</accession>
<protein>
    <submittedName>
        <fullName evidence="1">Uncharacterized protein</fullName>
    </submittedName>
</protein>